<feature type="domain" description="PucR C-terminal helix-turn-helix" evidence="3">
    <location>
        <begin position="455"/>
        <end position="512"/>
    </location>
</feature>
<dbReference type="OrthoDB" id="3190266at2"/>
<dbReference type="InterPro" id="IPR042070">
    <property type="entry name" value="PucR_C-HTH_sf"/>
</dbReference>
<dbReference type="InterPro" id="IPR025736">
    <property type="entry name" value="PucR_C-HTH_dom"/>
</dbReference>
<accession>A0A1J4NP20</accession>
<dbReference type="InterPro" id="IPR028979">
    <property type="entry name" value="Ser_kin/Pase_Hpr-like_N_sf"/>
</dbReference>
<reference evidence="5" key="1">
    <citation type="submission" date="2016-10" db="EMBL/GenBank/DDBJ databases">
        <title>Genome sequence of Streptomyces mangrovisoli MUSC 149.</title>
        <authorList>
            <person name="Lee L.-H."/>
            <person name="Ser H.-L."/>
        </authorList>
    </citation>
    <scope>NUCLEOTIDE SEQUENCE [LARGE SCALE GENOMIC DNA]</scope>
    <source>
        <strain evidence="5">MUSC 149</strain>
    </source>
</reference>
<proteinExistence type="inferred from homology"/>
<comment type="similarity">
    <text evidence="1">Belongs to the CdaR family.</text>
</comment>
<evidence type="ECO:0008006" key="7">
    <source>
        <dbReference type="Google" id="ProtNLM"/>
    </source>
</evidence>
<evidence type="ECO:0000259" key="4">
    <source>
        <dbReference type="Pfam" id="PF17853"/>
    </source>
</evidence>
<dbReference type="PANTHER" id="PTHR33744:SF1">
    <property type="entry name" value="DNA-BINDING TRANSCRIPTIONAL ACTIVATOR ADER"/>
    <property type="match status" value="1"/>
</dbReference>
<comment type="caution">
    <text evidence="5">The sequence shown here is derived from an EMBL/GenBank/DDBJ whole genome shotgun (WGS) entry which is preliminary data.</text>
</comment>
<feature type="domain" description="CdaR GGDEF-like" evidence="4">
    <location>
        <begin position="287"/>
        <end position="408"/>
    </location>
</feature>
<dbReference type="EMBL" id="LAVA02000090">
    <property type="protein sequence ID" value="OIJ63874.1"/>
    <property type="molecule type" value="Genomic_DNA"/>
</dbReference>
<dbReference type="InterPro" id="IPR051448">
    <property type="entry name" value="CdaR-like_regulators"/>
</dbReference>
<organism evidence="5 6">
    <name type="scientific">Streptomyces mangrovisoli</name>
    <dbReference type="NCBI Taxonomy" id="1428628"/>
    <lineage>
        <taxon>Bacteria</taxon>
        <taxon>Bacillati</taxon>
        <taxon>Actinomycetota</taxon>
        <taxon>Actinomycetes</taxon>
        <taxon>Kitasatosporales</taxon>
        <taxon>Streptomycetaceae</taxon>
        <taxon>Streptomyces</taxon>
    </lineage>
</organism>
<name>A0A1J4NP20_9ACTN</name>
<dbReference type="Gene3D" id="1.10.10.2840">
    <property type="entry name" value="PucR C-terminal helix-turn-helix domain"/>
    <property type="match status" value="1"/>
</dbReference>
<evidence type="ECO:0000313" key="6">
    <source>
        <dbReference type="Proteomes" id="UP000034196"/>
    </source>
</evidence>
<dbReference type="STRING" id="1428628.WN71_031165"/>
<gene>
    <name evidence="5" type="ORF">WN71_031165</name>
</gene>
<dbReference type="PANTHER" id="PTHR33744">
    <property type="entry name" value="CARBOHYDRATE DIACID REGULATOR"/>
    <property type="match status" value="1"/>
</dbReference>
<dbReference type="Pfam" id="PF13556">
    <property type="entry name" value="HTH_30"/>
    <property type="match status" value="1"/>
</dbReference>
<dbReference type="InterPro" id="IPR041522">
    <property type="entry name" value="CdaR_GGDEF"/>
</dbReference>
<dbReference type="Proteomes" id="UP000034196">
    <property type="component" value="Unassembled WGS sequence"/>
</dbReference>
<dbReference type="RefSeq" id="WP_046583897.1">
    <property type="nucleotide sequence ID" value="NZ_LAVA02000090.1"/>
</dbReference>
<dbReference type="SUPFAM" id="SSF75138">
    <property type="entry name" value="HprK N-terminal domain-like"/>
    <property type="match status" value="1"/>
</dbReference>
<evidence type="ECO:0000259" key="3">
    <source>
        <dbReference type="Pfam" id="PF13556"/>
    </source>
</evidence>
<keyword evidence="6" id="KW-1185">Reference proteome</keyword>
<sequence>MSASGGSLPLTLVELLHHGPLTDVTVHGPAGRDTQITAVRIVDRLDALNALRPGDAVVLTASAASAAWTVEMALRAAWEHAAACVVVAGDGGRTGSVGELAERLGIALLVVEGDALDVAVRIASAVARPEAGRTALVAEAARAVAAAGVRPSAVLSALHGALPATSVALTTPSGEVAAGRAAALEEKPGTLRVTVAVPAPNGEDLARLTARFRPRAAGWDDTVREVLGLAVAPLTAWAATERLAAERDGHEAAQLLLDVLDLLGTVGSGAPPSGAPGPGAPQAERDRAGAFARATALGWPLRGPFVVYAVRPDGPPQPHTGPLLTARWARGGPDSGPLVAHAGVWVSWRGTGPDEAHGRDPVADAERHLRGVLAVPGRLPRLTAAVAGPAPTLEDLGAALDDAVAALALARTGEVVRADRTGPAHLLAALPREALQGPARTLLEPVLAADRDGTLLRTLAVLLDVGGAPSAAALRLGVHRNTVTARLERLRGLGRDPDDPALRLPMHLACRVLLDDPDAPPDATAGGGTDSG</sequence>
<evidence type="ECO:0000313" key="5">
    <source>
        <dbReference type="EMBL" id="OIJ63874.1"/>
    </source>
</evidence>
<dbReference type="Pfam" id="PF17853">
    <property type="entry name" value="GGDEF_2"/>
    <property type="match status" value="1"/>
</dbReference>
<protein>
    <recommendedName>
        <fullName evidence="7">PucR C-terminal helix-turn-helix domain-containing protein</fullName>
    </recommendedName>
</protein>
<evidence type="ECO:0000256" key="1">
    <source>
        <dbReference type="ARBA" id="ARBA00006754"/>
    </source>
</evidence>
<feature type="region of interest" description="Disordered" evidence="2">
    <location>
        <begin position="268"/>
        <end position="287"/>
    </location>
</feature>
<dbReference type="AlphaFoldDB" id="A0A1J4NP20"/>
<evidence type="ECO:0000256" key="2">
    <source>
        <dbReference type="SAM" id="MobiDB-lite"/>
    </source>
</evidence>